<comment type="caution">
    <text evidence="2">The sequence shown here is derived from an EMBL/GenBank/DDBJ whole genome shotgun (WGS) entry which is preliminary data.</text>
</comment>
<keyword evidence="3" id="KW-1185">Reference proteome</keyword>
<protein>
    <submittedName>
        <fullName evidence="2">Uncharacterized protein</fullName>
    </submittedName>
</protein>
<proteinExistence type="predicted"/>
<dbReference type="RefSeq" id="WP_278330117.1">
    <property type="nucleotide sequence ID" value="NZ_FQXL01000004.1"/>
</dbReference>
<accession>A0A162T0Z5</accession>
<evidence type="ECO:0000313" key="3">
    <source>
        <dbReference type="Proteomes" id="UP000076603"/>
    </source>
</evidence>
<gene>
    <name evidence="2" type="ORF">CLMAG_19130</name>
</gene>
<evidence type="ECO:0000313" key="2">
    <source>
        <dbReference type="EMBL" id="KZL92107.1"/>
    </source>
</evidence>
<organism evidence="2 3">
    <name type="scientific">Clostridium magnum DSM 2767</name>
    <dbReference type="NCBI Taxonomy" id="1121326"/>
    <lineage>
        <taxon>Bacteria</taxon>
        <taxon>Bacillati</taxon>
        <taxon>Bacillota</taxon>
        <taxon>Clostridia</taxon>
        <taxon>Eubacteriales</taxon>
        <taxon>Clostridiaceae</taxon>
        <taxon>Clostridium</taxon>
    </lineage>
</organism>
<dbReference type="EMBL" id="LWAE01000002">
    <property type="protein sequence ID" value="KZL92107.1"/>
    <property type="molecule type" value="Genomic_DNA"/>
</dbReference>
<name>A0A162T0Z5_9CLOT</name>
<dbReference type="AlphaFoldDB" id="A0A162T0Z5"/>
<dbReference type="STRING" id="1121326.CLMAG_19130"/>
<feature type="compositionally biased region" description="Basic and acidic residues" evidence="1">
    <location>
        <begin position="26"/>
        <end position="41"/>
    </location>
</feature>
<evidence type="ECO:0000256" key="1">
    <source>
        <dbReference type="SAM" id="MobiDB-lite"/>
    </source>
</evidence>
<sequence length="41" mass="4800">MAKDSQPDNKQARLEKSNFDTPITRETAKNHNRTDKKQSNR</sequence>
<feature type="region of interest" description="Disordered" evidence="1">
    <location>
        <begin position="1"/>
        <end position="41"/>
    </location>
</feature>
<feature type="compositionally biased region" description="Basic and acidic residues" evidence="1">
    <location>
        <begin position="1"/>
        <end position="18"/>
    </location>
</feature>
<reference evidence="2 3" key="1">
    <citation type="submission" date="2016-04" db="EMBL/GenBank/DDBJ databases">
        <title>Genome sequence of Clostridium magnum DSM 2767.</title>
        <authorList>
            <person name="Poehlein A."/>
            <person name="Uhlig R."/>
            <person name="Fischer R."/>
            <person name="Bahl H."/>
            <person name="Daniel R."/>
        </authorList>
    </citation>
    <scope>NUCLEOTIDE SEQUENCE [LARGE SCALE GENOMIC DNA]</scope>
    <source>
        <strain evidence="2 3">DSM 2767</strain>
    </source>
</reference>
<dbReference type="Proteomes" id="UP000076603">
    <property type="component" value="Unassembled WGS sequence"/>
</dbReference>
<dbReference type="PATRIC" id="fig|1121326.3.peg.1903"/>